<dbReference type="InterPro" id="IPR001460">
    <property type="entry name" value="PCN-bd_Tpept"/>
</dbReference>
<comment type="subcellular location">
    <subcellularLocation>
        <location evidence="1">Cell membrane</location>
        <topology evidence="1">Single-pass membrane protein</topology>
    </subcellularLocation>
</comment>
<gene>
    <name evidence="17" type="ORF">FC89_GL000102</name>
</gene>
<keyword evidence="18" id="KW-1185">Reference proteome</keyword>
<protein>
    <submittedName>
        <fullName evidence="17">Penicillin binding protein 2B</fullName>
    </submittedName>
</protein>
<evidence type="ECO:0000256" key="11">
    <source>
        <dbReference type="ARBA" id="ARBA00023251"/>
    </source>
</evidence>
<keyword evidence="11" id="KW-0046">Antibiotic resistance</keyword>
<dbReference type="GO" id="GO:0008658">
    <property type="term" value="F:penicillin binding"/>
    <property type="evidence" value="ECO:0007669"/>
    <property type="project" value="InterPro"/>
</dbReference>
<evidence type="ECO:0000256" key="12">
    <source>
        <dbReference type="ARBA" id="ARBA00023306"/>
    </source>
</evidence>
<dbReference type="InterPro" id="IPR005311">
    <property type="entry name" value="PBP_dimer"/>
</dbReference>
<comment type="similarity">
    <text evidence="2">Belongs to the transpeptidase family.</text>
</comment>
<keyword evidence="10 15" id="KW-0472">Membrane</keyword>
<dbReference type="InterPro" id="IPR005543">
    <property type="entry name" value="PASTA_dom"/>
</dbReference>
<evidence type="ECO:0000256" key="3">
    <source>
        <dbReference type="ARBA" id="ARBA00022475"/>
    </source>
</evidence>
<keyword evidence="3" id="KW-1003">Cell membrane</keyword>
<keyword evidence="4" id="KW-0132">Cell division</keyword>
<evidence type="ECO:0000256" key="9">
    <source>
        <dbReference type="ARBA" id="ARBA00022989"/>
    </source>
</evidence>
<keyword evidence="7" id="KW-0133">Cell shape</keyword>
<dbReference type="PANTHER" id="PTHR30627">
    <property type="entry name" value="PEPTIDOGLYCAN D,D-TRANSPEPTIDASE"/>
    <property type="match status" value="1"/>
</dbReference>
<evidence type="ECO:0000256" key="14">
    <source>
        <dbReference type="ARBA" id="ARBA00055980"/>
    </source>
</evidence>
<evidence type="ECO:0000256" key="1">
    <source>
        <dbReference type="ARBA" id="ARBA00004162"/>
    </source>
</evidence>
<evidence type="ECO:0000256" key="5">
    <source>
        <dbReference type="ARBA" id="ARBA00022692"/>
    </source>
</evidence>
<dbReference type="PATRIC" id="fig|1423750.3.peg.103"/>
<organism evidence="17 18">
    <name type="scientific">Liquorilactobacillus ghanensis DSM 18630</name>
    <dbReference type="NCBI Taxonomy" id="1423750"/>
    <lineage>
        <taxon>Bacteria</taxon>
        <taxon>Bacillati</taxon>
        <taxon>Bacillota</taxon>
        <taxon>Bacilli</taxon>
        <taxon>Lactobacillales</taxon>
        <taxon>Lactobacillaceae</taxon>
        <taxon>Liquorilactobacillus</taxon>
    </lineage>
</organism>
<name>A0A0R1VPA7_9LACO</name>
<dbReference type="Gene3D" id="2.20.70.70">
    <property type="match status" value="1"/>
</dbReference>
<dbReference type="InterPro" id="IPR050515">
    <property type="entry name" value="Beta-lactam/transpept"/>
</dbReference>
<dbReference type="InterPro" id="IPR012338">
    <property type="entry name" value="Beta-lactam/transpept-like"/>
</dbReference>
<keyword evidence="5 15" id="KW-0812">Transmembrane</keyword>
<dbReference type="GO" id="GO:0051301">
    <property type="term" value="P:cell division"/>
    <property type="evidence" value="ECO:0007669"/>
    <property type="project" value="UniProtKB-KW"/>
</dbReference>
<dbReference type="SUPFAM" id="SSF54184">
    <property type="entry name" value="Penicillin-binding protein 2x (pbp-2x), c-terminal domain"/>
    <property type="match status" value="2"/>
</dbReference>
<evidence type="ECO:0000256" key="4">
    <source>
        <dbReference type="ARBA" id="ARBA00022618"/>
    </source>
</evidence>
<keyword evidence="8" id="KW-0573">Peptidoglycan synthesis</keyword>
<dbReference type="OrthoDB" id="9804124at2"/>
<dbReference type="SMART" id="SM00740">
    <property type="entry name" value="PASTA"/>
    <property type="match status" value="2"/>
</dbReference>
<dbReference type="AlphaFoldDB" id="A0A0R1VPA7"/>
<evidence type="ECO:0000259" key="16">
    <source>
        <dbReference type="PROSITE" id="PS51178"/>
    </source>
</evidence>
<proteinExistence type="inferred from homology"/>
<sequence>MNNKKKQLKRQTNRKFYGIGIFLMVAVIFAVFIGRFFYIGIFKTVDKVNLPQKVSQLYAGKTEIKAQRGTIYDNDNQPIAEDSSTYNIYIVLSKKATIFGKREYLAQKDKPKAARVLSKYLGISYQTVLKDLNPSDQDLYQVELGSAGSNLSFETKQKIAAANITGVNFTSTPARLYPNGIFASHIIGVAENQAGQLTGVSGIEKAFNKQLTGHNGVRSFEKDTRGTPVPGSKVKSRAVKNGDNLYTTLNTQLQTYLETLMSQAQSTYRPQEMTAILMKADTGEILAATQRPTFNAQTKQGINQIWRNILVQDSYEPGSTMKVFTMSAAIDSGIYNQNATFKSGSYEIDGKKVNDWDPNGWGYISYRDAFIRSSNVGMAHLEQQMGAKTWLKYIKKFGFLKKTGLGLPNEAKGNIEFGYPIEQANTAFGQAIDVTALQMMQGFSAIANHGKMVKPYLIKRVVDPNNDKTVYQAGTKVVGKPIRSQTASQVLSMMQDVVNNPNGTGAAFKIDGYPIGVKTGTAQISNDKGTGYLTGATNYLFSVVGMAPANNPKYILYVTMKQPATFAGQTSGQMLASVFNPLMKRVLDEDQETTNQQKTQVKLPNVVGQSVTNAKKTLSNAGLLVTVVGTGKKITAQSVSGGQTSLTGERIILLTDGERLMPDLTGWSRSNVTVLAKMLNINVNFQGSGYVKSQSIAANQPLTNQKNIVVQLK</sequence>
<dbReference type="EMBL" id="AZGB01000005">
    <property type="protein sequence ID" value="KRM07662.1"/>
    <property type="molecule type" value="Genomic_DNA"/>
</dbReference>
<dbReference type="Pfam" id="PF03717">
    <property type="entry name" value="PBP_dimer"/>
    <property type="match status" value="1"/>
</dbReference>
<dbReference type="PANTHER" id="PTHR30627:SF26">
    <property type="entry name" value="PENICILLIN-BINDING PROTEIN 2B"/>
    <property type="match status" value="1"/>
</dbReference>
<keyword evidence="12" id="KW-0131">Cell cycle</keyword>
<dbReference type="Pfam" id="PF03793">
    <property type="entry name" value="PASTA"/>
    <property type="match status" value="1"/>
</dbReference>
<evidence type="ECO:0000313" key="18">
    <source>
        <dbReference type="Proteomes" id="UP000051451"/>
    </source>
</evidence>
<dbReference type="CDD" id="cd06576">
    <property type="entry name" value="PASTA_Pbp2x-like_1"/>
    <property type="match status" value="1"/>
</dbReference>
<comment type="caution">
    <text evidence="17">The sequence shown here is derived from an EMBL/GenBank/DDBJ whole genome shotgun (WGS) entry which is preliminary data.</text>
</comment>
<dbReference type="Gene3D" id="3.30.70.2110">
    <property type="match status" value="1"/>
</dbReference>
<dbReference type="SUPFAM" id="SSF56601">
    <property type="entry name" value="beta-lactamase/transpeptidase-like"/>
    <property type="match status" value="1"/>
</dbReference>
<dbReference type="GO" id="GO:0046677">
    <property type="term" value="P:response to antibiotic"/>
    <property type="evidence" value="ECO:0007669"/>
    <property type="project" value="UniProtKB-KW"/>
</dbReference>
<dbReference type="GO" id="GO:0005886">
    <property type="term" value="C:plasma membrane"/>
    <property type="evidence" value="ECO:0007669"/>
    <property type="project" value="UniProtKB-SubCell"/>
</dbReference>
<dbReference type="Proteomes" id="UP000051451">
    <property type="component" value="Unassembled WGS sequence"/>
</dbReference>
<dbReference type="PROSITE" id="PS51178">
    <property type="entry name" value="PASTA"/>
    <property type="match status" value="1"/>
</dbReference>
<dbReference type="FunFam" id="3.40.710.10:FF:000095">
    <property type="entry name" value="Penicillin-binding protein 2x"/>
    <property type="match status" value="1"/>
</dbReference>
<dbReference type="Gene3D" id="3.40.710.10">
    <property type="entry name" value="DD-peptidase/beta-lactamase superfamily"/>
    <property type="match status" value="1"/>
</dbReference>
<dbReference type="GO" id="GO:0009252">
    <property type="term" value="P:peptidoglycan biosynthetic process"/>
    <property type="evidence" value="ECO:0007669"/>
    <property type="project" value="UniProtKB-KW"/>
</dbReference>
<keyword evidence="6" id="KW-0677">Repeat</keyword>
<dbReference type="GO" id="GO:0071555">
    <property type="term" value="P:cell wall organization"/>
    <property type="evidence" value="ECO:0007669"/>
    <property type="project" value="UniProtKB-KW"/>
</dbReference>
<feature type="domain" description="PASTA" evidence="16">
    <location>
        <begin position="597"/>
        <end position="657"/>
    </location>
</feature>
<evidence type="ECO:0000256" key="8">
    <source>
        <dbReference type="ARBA" id="ARBA00022984"/>
    </source>
</evidence>
<evidence type="ECO:0000256" key="6">
    <source>
        <dbReference type="ARBA" id="ARBA00022737"/>
    </source>
</evidence>
<dbReference type="RefSeq" id="WP_057870906.1">
    <property type="nucleotide sequence ID" value="NZ_AZGB01000005.1"/>
</dbReference>
<dbReference type="InterPro" id="IPR036138">
    <property type="entry name" value="PBP_dimer_sf"/>
</dbReference>
<dbReference type="GeneID" id="98318166"/>
<evidence type="ECO:0000256" key="7">
    <source>
        <dbReference type="ARBA" id="ARBA00022960"/>
    </source>
</evidence>
<feature type="transmembrane region" description="Helical" evidence="15">
    <location>
        <begin position="21"/>
        <end position="41"/>
    </location>
</feature>
<dbReference type="STRING" id="1423750.FC89_GL000102"/>
<comment type="function">
    <text evidence="14">A transpeptidase that forms peptide cross-links between adjacent glycan strands in cell wall peptidoglycan (PG). Part of the divisome machinery that synthesizes the septal cross wall. Beta-lactams inactivate the PBPs by acylating an essential serine residue in the active site of these proteins.</text>
</comment>
<accession>A0A0R1VPA7</accession>
<keyword evidence="13" id="KW-0961">Cell wall biogenesis/degradation</keyword>
<dbReference type="GO" id="GO:0008360">
    <property type="term" value="P:regulation of cell shape"/>
    <property type="evidence" value="ECO:0007669"/>
    <property type="project" value="UniProtKB-KW"/>
</dbReference>
<evidence type="ECO:0000256" key="2">
    <source>
        <dbReference type="ARBA" id="ARBA00007171"/>
    </source>
</evidence>
<keyword evidence="9 15" id="KW-1133">Transmembrane helix</keyword>
<evidence type="ECO:0000256" key="13">
    <source>
        <dbReference type="ARBA" id="ARBA00023316"/>
    </source>
</evidence>
<dbReference type="CDD" id="cd06575">
    <property type="entry name" value="PASTA_Pbp2x-like_2"/>
    <property type="match status" value="1"/>
</dbReference>
<dbReference type="SUPFAM" id="SSF56519">
    <property type="entry name" value="Penicillin binding protein dimerisation domain"/>
    <property type="match status" value="1"/>
</dbReference>
<reference evidence="17 18" key="1">
    <citation type="journal article" date="2015" name="Genome Announc.">
        <title>Expanding the biotechnology potential of lactobacilli through comparative genomics of 213 strains and associated genera.</title>
        <authorList>
            <person name="Sun Z."/>
            <person name="Harris H.M."/>
            <person name="McCann A."/>
            <person name="Guo C."/>
            <person name="Argimon S."/>
            <person name="Zhang W."/>
            <person name="Yang X."/>
            <person name="Jeffery I.B."/>
            <person name="Cooney J.C."/>
            <person name="Kagawa T.F."/>
            <person name="Liu W."/>
            <person name="Song Y."/>
            <person name="Salvetti E."/>
            <person name="Wrobel A."/>
            <person name="Rasinkangas P."/>
            <person name="Parkhill J."/>
            <person name="Rea M.C."/>
            <person name="O'Sullivan O."/>
            <person name="Ritari J."/>
            <person name="Douillard F.P."/>
            <person name="Paul Ross R."/>
            <person name="Yang R."/>
            <person name="Briner A.E."/>
            <person name="Felis G.E."/>
            <person name="de Vos W.M."/>
            <person name="Barrangou R."/>
            <person name="Klaenhammer T.R."/>
            <person name="Caufield P.W."/>
            <person name="Cui Y."/>
            <person name="Zhang H."/>
            <person name="O'Toole P.W."/>
        </authorList>
    </citation>
    <scope>NUCLEOTIDE SEQUENCE [LARGE SCALE GENOMIC DNA]</scope>
    <source>
        <strain evidence="17 18">DSM 18630</strain>
    </source>
</reference>
<evidence type="ECO:0000313" key="17">
    <source>
        <dbReference type="EMBL" id="KRM07662.1"/>
    </source>
</evidence>
<dbReference type="Gene3D" id="3.90.1310.10">
    <property type="entry name" value="Penicillin-binding protein 2a (Domain 2)"/>
    <property type="match status" value="1"/>
</dbReference>
<evidence type="ECO:0000256" key="10">
    <source>
        <dbReference type="ARBA" id="ARBA00023136"/>
    </source>
</evidence>
<dbReference type="Pfam" id="PF00905">
    <property type="entry name" value="Transpeptidase"/>
    <property type="match status" value="1"/>
</dbReference>
<evidence type="ECO:0000256" key="15">
    <source>
        <dbReference type="SAM" id="Phobius"/>
    </source>
</evidence>